<dbReference type="NCBIfam" id="TIGR01887">
    <property type="entry name" value="dipeptidaselike"/>
    <property type="match status" value="1"/>
</dbReference>
<evidence type="ECO:0000256" key="4">
    <source>
        <dbReference type="ARBA" id="ARBA00022723"/>
    </source>
</evidence>
<protein>
    <submittedName>
        <fullName evidence="10">Succinyl-diaminopimelate desuccinylase</fullName>
    </submittedName>
</protein>
<keyword evidence="3" id="KW-0645">Protease</keyword>
<dbReference type="Pfam" id="PF07687">
    <property type="entry name" value="M20_dimer"/>
    <property type="match status" value="1"/>
</dbReference>
<keyword evidence="5" id="KW-0378">Hydrolase</keyword>
<sequence length="471" mass="52431">MATINWSEEILKRKNALLEDTFGLLSIESILDEAKATKDTPLGEGVKEALDYMLSLGERDGFNVKNVDNLAGHIEYGNGEEIVGVLCHVDVVPAGDGWTSPPFSPEIREGKLFARGAMDDKGPTMAAYYGLKLIKELSLPLKKRVRVIIGTDEESKWRCVKRYFETEEMPKLGFAPDADFPIIHAEKGIADFFIVQKQSANSSDGIRVLYFQSGQRLNMVPDHAVAKIESGEDTSRIQEQFEQFLLNHMLTGHYSFENSITILKVEGEAAHAMEPDKGKNAGLYLSAFLSELSLDKKAKAYFRFIKNFLFQDSRGQQLGLKYSDDITGDLTVNAGVFEYSDSGKAQIGINIRYPVTYSMEEQLKSLQALLETHGFGLEDFDDSKPHHVEKDSVLIQILKKVYEEQTGEEAKLLTIGGGTYARSLKAGVAFGPLFPGRPDVAHQKDEYIIIDDMLKAASIYAQAIFELANKD</sequence>
<evidence type="ECO:0000313" key="11">
    <source>
        <dbReference type="Proteomes" id="UP000219546"/>
    </source>
</evidence>
<dbReference type="GO" id="GO:0006526">
    <property type="term" value="P:L-arginine biosynthetic process"/>
    <property type="evidence" value="ECO:0007669"/>
    <property type="project" value="TreeGrafter"/>
</dbReference>
<dbReference type="GO" id="GO:0008237">
    <property type="term" value="F:metallopeptidase activity"/>
    <property type="evidence" value="ECO:0007669"/>
    <property type="project" value="UniProtKB-KW"/>
</dbReference>
<dbReference type="EMBL" id="OAOP01000005">
    <property type="protein sequence ID" value="SNX71321.1"/>
    <property type="molecule type" value="Genomic_DNA"/>
</dbReference>
<comment type="cofactor">
    <cofactor evidence="1">
        <name>Zn(2+)</name>
        <dbReference type="ChEBI" id="CHEBI:29105"/>
    </cofactor>
</comment>
<dbReference type="Proteomes" id="UP000219546">
    <property type="component" value="Unassembled WGS sequence"/>
</dbReference>
<dbReference type="InterPro" id="IPR010964">
    <property type="entry name" value="M20A_pepV-rel"/>
</dbReference>
<dbReference type="PANTHER" id="PTHR43808:SF31">
    <property type="entry name" value="N-ACETYL-L-CITRULLINE DEACETYLASE"/>
    <property type="match status" value="1"/>
</dbReference>
<evidence type="ECO:0000256" key="2">
    <source>
        <dbReference type="ARBA" id="ARBA00006247"/>
    </source>
</evidence>
<feature type="domain" description="Peptidase M20 dimerisation" evidence="9">
    <location>
        <begin position="263"/>
        <end position="374"/>
    </location>
</feature>
<dbReference type="Gene3D" id="3.30.70.360">
    <property type="match status" value="2"/>
</dbReference>
<accession>A0A285CUS8</accession>
<dbReference type="GO" id="GO:0006508">
    <property type="term" value="P:proteolysis"/>
    <property type="evidence" value="ECO:0007669"/>
    <property type="project" value="UniProtKB-KW"/>
</dbReference>
<evidence type="ECO:0000256" key="7">
    <source>
        <dbReference type="ARBA" id="ARBA00022997"/>
    </source>
</evidence>
<proteinExistence type="inferred from homology"/>
<dbReference type="Gene3D" id="3.40.630.10">
    <property type="entry name" value="Zn peptidases"/>
    <property type="match status" value="1"/>
</dbReference>
<dbReference type="Pfam" id="PF01546">
    <property type="entry name" value="Peptidase_M20"/>
    <property type="match status" value="1"/>
</dbReference>
<keyword evidence="7" id="KW-0224">Dipeptidase</keyword>
<dbReference type="CDD" id="cd03888">
    <property type="entry name" value="M20_PepV"/>
    <property type="match status" value="1"/>
</dbReference>
<evidence type="ECO:0000256" key="5">
    <source>
        <dbReference type="ARBA" id="ARBA00022801"/>
    </source>
</evidence>
<dbReference type="InterPro" id="IPR050072">
    <property type="entry name" value="Peptidase_M20A"/>
</dbReference>
<comment type="similarity">
    <text evidence="2">Belongs to the peptidase M20A family.</text>
</comment>
<evidence type="ECO:0000256" key="1">
    <source>
        <dbReference type="ARBA" id="ARBA00001947"/>
    </source>
</evidence>
<gene>
    <name evidence="10" type="ORF">SAMN05877753_105112</name>
</gene>
<keyword evidence="11" id="KW-1185">Reference proteome</keyword>
<evidence type="ECO:0000256" key="8">
    <source>
        <dbReference type="ARBA" id="ARBA00023049"/>
    </source>
</evidence>
<evidence type="ECO:0000259" key="9">
    <source>
        <dbReference type="Pfam" id="PF07687"/>
    </source>
</evidence>
<evidence type="ECO:0000256" key="6">
    <source>
        <dbReference type="ARBA" id="ARBA00022833"/>
    </source>
</evidence>
<dbReference type="RefSeq" id="WP_097158926.1">
    <property type="nucleotide sequence ID" value="NZ_JBEPMQ010000004.1"/>
</dbReference>
<dbReference type="PANTHER" id="PTHR43808">
    <property type="entry name" value="ACETYLORNITHINE DEACETYLASE"/>
    <property type="match status" value="1"/>
</dbReference>
<dbReference type="GO" id="GO:0008777">
    <property type="term" value="F:acetylornithine deacetylase activity"/>
    <property type="evidence" value="ECO:0007669"/>
    <property type="project" value="TreeGrafter"/>
</dbReference>
<dbReference type="AlphaFoldDB" id="A0A285CUS8"/>
<name>A0A285CUS8_9BACI</name>
<dbReference type="GO" id="GO:0008270">
    <property type="term" value="F:zinc ion binding"/>
    <property type="evidence" value="ECO:0007669"/>
    <property type="project" value="InterPro"/>
</dbReference>
<dbReference type="NCBIfam" id="NF005591">
    <property type="entry name" value="PRK07318.1"/>
    <property type="match status" value="1"/>
</dbReference>
<dbReference type="SUPFAM" id="SSF55031">
    <property type="entry name" value="Bacterial exopeptidase dimerisation domain"/>
    <property type="match status" value="1"/>
</dbReference>
<keyword evidence="4" id="KW-0479">Metal-binding</keyword>
<dbReference type="SUPFAM" id="SSF53187">
    <property type="entry name" value="Zn-dependent exopeptidases"/>
    <property type="match status" value="1"/>
</dbReference>
<dbReference type="OrthoDB" id="9761532at2"/>
<dbReference type="GO" id="GO:0016805">
    <property type="term" value="F:dipeptidase activity"/>
    <property type="evidence" value="ECO:0007669"/>
    <property type="project" value="UniProtKB-KW"/>
</dbReference>
<dbReference type="InterPro" id="IPR002933">
    <property type="entry name" value="Peptidase_M20"/>
</dbReference>
<dbReference type="InterPro" id="IPR036264">
    <property type="entry name" value="Bact_exopeptidase_dim_dom"/>
</dbReference>
<dbReference type="InterPro" id="IPR011650">
    <property type="entry name" value="Peptidase_M20_dimer"/>
</dbReference>
<reference evidence="10 11" key="1">
    <citation type="submission" date="2017-08" db="EMBL/GenBank/DDBJ databases">
        <authorList>
            <person name="de Groot N.N."/>
        </authorList>
    </citation>
    <scope>NUCLEOTIDE SEQUENCE [LARGE SCALE GENOMIC DNA]</scope>
    <source>
        <strain evidence="10 11">JC228</strain>
    </source>
</reference>
<evidence type="ECO:0000313" key="10">
    <source>
        <dbReference type="EMBL" id="SNX71321.1"/>
    </source>
</evidence>
<evidence type="ECO:0000256" key="3">
    <source>
        <dbReference type="ARBA" id="ARBA00022670"/>
    </source>
</evidence>
<keyword evidence="8" id="KW-0482">Metalloprotease</keyword>
<keyword evidence="6" id="KW-0862">Zinc</keyword>
<organism evidence="10 11">
    <name type="scientific">Bacillus oleivorans</name>
    <dbReference type="NCBI Taxonomy" id="1448271"/>
    <lineage>
        <taxon>Bacteria</taxon>
        <taxon>Bacillati</taxon>
        <taxon>Bacillota</taxon>
        <taxon>Bacilli</taxon>
        <taxon>Bacillales</taxon>
        <taxon>Bacillaceae</taxon>
        <taxon>Bacillus</taxon>
    </lineage>
</organism>